<proteinExistence type="predicted"/>
<dbReference type="RefSeq" id="WP_213259811.1">
    <property type="nucleotide sequence ID" value="NZ_JAGYWA010000009.1"/>
</dbReference>
<protein>
    <submittedName>
        <fullName evidence="1">Uncharacterized protein</fullName>
    </submittedName>
</protein>
<comment type="caution">
    <text evidence="1">The sequence shown here is derived from an EMBL/GenBank/DDBJ whole genome shotgun (WGS) entry which is preliminary data.</text>
</comment>
<dbReference type="EMBL" id="JBHSGV010000009">
    <property type="protein sequence ID" value="MFC4749831.1"/>
    <property type="molecule type" value="Genomic_DNA"/>
</dbReference>
<evidence type="ECO:0000313" key="2">
    <source>
        <dbReference type="Proteomes" id="UP001595935"/>
    </source>
</evidence>
<gene>
    <name evidence="1" type="ORF">ACFO5S_20430</name>
</gene>
<accession>A0ABV9PK84</accession>
<organism evidence="1 2">
    <name type="scientific">Flavobacterium branchiicola</name>
    <dbReference type="NCBI Taxonomy" id="1114875"/>
    <lineage>
        <taxon>Bacteria</taxon>
        <taxon>Pseudomonadati</taxon>
        <taxon>Bacteroidota</taxon>
        <taxon>Flavobacteriia</taxon>
        <taxon>Flavobacteriales</taxon>
        <taxon>Flavobacteriaceae</taxon>
        <taxon>Flavobacterium</taxon>
    </lineage>
</organism>
<evidence type="ECO:0000313" key="1">
    <source>
        <dbReference type="EMBL" id="MFC4749831.1"/>
    </source>
</evidence>
<sequence>MNNIERLNQNLINSTDFQEIQKDYLLSLLLDTDNIVLIRDIFVYKGNKMIFKGNQKQIGKEEFSLFLRDTVNPNLCKNYIVVVNDKDVCIINEDGTILKYNNLK</sequence>
<reference evidence="2" key="1">
    <citation type="journal article" date="2019" name="Int. J. Syst. Evol. Microbiol.">
        <title>The Global Catalogue of Microorganisms (GCM) 10K type strain sequencing project: providing services to taxonomists for standard genome sequencing and annotation.</title>
        <authorList>
            <consortium name="The Broad Institute Genomics Platform"/>
            <consortium name="The Broad Institute Genome Sequencing Center for Infectious Disease"/>
            <person name="Wu L."/>
            <person name="Ma J."/>
        </authorList>
    </citation>
    <scope>NUCLEOTIDE SEQUENCE [LARGE SCALE GENOMIC DNA]</scope>
    <source>
        <strain evidence="2">WYCCWR 13023</strain>
    </source>
</reference>
<keyword evidence="2" id="KW-1185">Reference proteome</keyword>
<dbReference type="Proteomes" id="UP001595935">
    <property type="component" value="Unassembled WGS sequence"/>
</dbReference>
<name>A0ABV9PK84_9FLAO</name>